<sequence>MALWFRAELCGFLYDKKRIKPHIQKIIRSVTYDLNSNEVSYVLIEGSSYADSLERIKDIEDDDCNAYAHIDTVD</sequence>
<dbReference type="EMBL" id="JABFUD020000024">
    <property type="protein sequence ID" value="KAI5060104.1"/>
    <property type="molecule type" value="Genomic_DNA"/>
</dbReference>
<protein>
    <submittedName>
        <fullName evidence="1">Uncharacterized protein</fullName>
    </submittedName>
</protein>
<organism evidence="1 2">
    <name type="scientific">Adiantum capillus-veneris</name>
    <name type="common">Maidenhair fern</name>
    <dbReference type="NCBI Taxonomy" id="13818"/>
    <lineage>
        <taxon>Eukaryota</taxon>
        <taxon>Viridiplantae</taxon>
        <taxon>Streptophyta</taxon>
        <taxon>Embryophyta</taxon>
        <taxon>Tracheophyta</taxon>
        <taxon>Polypodiopsida</taxon>
        <taxon>Polypodiidae</taxon>
        <taxon>Polypodiales</taxon>
        <taxon>Pteridineae</taxon>
        <taxon>Pteridaceae</taxon>
        <taxon>Vittarioideae</taxon>
        <taxon>Adiantum</taxon>
    </lineage>
</organism>
<gene>
    <name evidence="1" type="ORF">GOP47_0024524</name>
</gene>
<dbReference type="AlphaFoldDB" id="A0A9D4U483"/>
<keyword evidence="2" id="KW-1185">Reference proteome</keyword>
<accession>A0A9D4U483</accession>
<comment type="caution">
    <text evidence="1">The sequence shown here is derived from an EMBL/GenBank/DDBJ whole genome shotgun (WGS) entry which is preliminary data.</text>
</comment>
<evidence type="ECO:0000313" key="1">
    <source>
        <dbReference type="EMBL" id="KAI5060104.1"/>
    </source>
</evidence>
<reference evidence="1" key="1">
    <citation type="submission" date="2021-01" db="EMBL/GenBank/DDBJ databases">
        <title>Adiantum capillus-veneris genome.</title>
        <authorList>
            <person name="Fang Y."/>
            <person name="Liao Q."/>
        </authorList>
    </citation>
    <scope>NUCLEOTIDE SEQUENCE</scope>
    <source>
        <strain evidence="1">H3</strain>
        <tissue evidence="1">Leaf</tissue>
    </source>
</reference>
<proteinExistence type="predicted"/>
<name>A0A9D4U483_ADICA</name>
<evidence type="ECO:0000313" key="2">
    <source>
        <dbReference type="Proteomes" id="UP000886520"/>
    </source>
</evidence>
<dbReference type="Proteomes" id="UP000886520">
    <property type="component" value="Chromosome 24"/>
</dbReference>